<evidence type="ECO:0000313" key="4">
    <source>
        <dbReference type="Proteomes" id="UP000015453"/>
    </source>
</evidence>
<reference evidence="3 4" key="1">
    <citation type="journal article" date="2013" name="BMC Genomics">
        <title>The miniature genome of a carnivorous plant Genlisea aurea contains a low number of genes and short non-coding sequences.</title>
        <authorList>
            <person name="Leushkin E.V."/>
            <person name="Sutormin R.A."/>
            <person name="Nabieva E.R."/>
            <person name="Penin A.A."/>
            <person name="Kondrashov A.S."/>
            <person name="Logacheva M.D."/>
        </authorList>
    </citation>
    <scope>NUCLEOTIDE SEQUENCE [LARGE SCALE GENOMIC DNA]</scope>
</reference>
<accession>S8C818</accession>
<dbReference type="EMBL" id="AUSU01005774">
    <property type="protein sequence ID" value="EPS62979.1"/>
    <property type="molecule type" value="Genomic_DNA"/>
</dbReference>
<feature type="coiled-coil region" evidence="1">
    <location>
        <begin position="11"/>
        <end position="77"/>
    </location>
</feature>
<feature type="region of interest" description="Disordered" evidence="2">
    <location>
        <begin position="79"/>
        <end position="105"/>
    </location>
</feature>
<proteinExistence type="predicted"/>
<evidence type="ECO:0000313" key="3">
    <source>
        <dbReference type="EMBL" id="EPS62979.1"/>
    </source>
</evidence>
<dbReference type="Proteomes" id="UP000015453">
    <property type="component" value="Unassembled WGS sequence"/>
</dbReference>
<gene>
    <name evidence="3" type="ORF">M569_11810</name>
</gene>
<keyword evidence="4" id="KW-1185">Reference proteome</keyword>
<keyword evidence="1" id="KW-0175">Coiled coil</keyword>
<feature type="non-terminal residue" evidence="3">
    <location>
        <position position="1"/>
    </location>
</feature>
<dbReference type="OrthoDB" id="892170at2759"/>
<sequence length="219" mass="24547">EDAAVPHASIFEELRRRVLSAEAALLQKENENKALSEQVEQLEIRWPQYEAKMKSMEEMWQKQMQSLQMKLAAATKNAESTAVVQNGPHSSHSFGSEGGGTGTTSMGSLTPGCGTPTRCLDNSSSVDEGEHVGNTSSSVVMPLVREFEQQKQAFDREAEAIIGGGQSSLNATESVSSLNRRFEEWKKRFRLKLREAKVKARRMGQSESRWKWWGLKTRR</sequence>
<comment type="caution">
    <text evidence="3">The sequence shown here is derived from an EMBL/GenBank/DDBJ whole genome shotgun (WGS) entry which is preliminary data.</text>
</comment>
<dbReference type="AlphaFoldDB" id="S8C818"/>
<protein>
    <submittedName>
        <fullName evidence="3">Uncharacterized protein</fullName>
    </submittedName>
</protein>
<organism evidence="3 4">
    <name type="scientific">Genlisea aurea</name>
    <dbReference type="NCBI Taxonomy" id="192259"/>
    <lineage>
        <taxon>Eukaryota</taxon>
        <taxon>Viridiplantae</taxon>
        <taxon>Streptophyta</taxon>
        <taxon>Embryophyta</taxon>
        <taxon>Tracheophyta</taxon>
        <taxon>Spermatophyta</taxon>
        <taxon>Magnoliopsida</taxon>
        <taxon>eudicotyledons</taxon>
        <taxon>Gunneridae</taxon>
        <taxon>Pentapetalae</taxon>
        <taxon>asterids</taxon>
        <taxon>lamiids</taxon>
        <taxon>Lamiales</taxon>
        <taxon>Lentibulariaceae</taxon>
        <taxon>Genlisea</taxon>
    </lineage>
</organism>
<evidence type="ECO:0000256" key="1">
    <source>
        <dbReference type="SAM" id="Coils"/>
    </source>
</evidence>
<name>S8C818_9LAMI</name>
<evidence type="ECO:0000256" key="2">
    <source>
        <dbReference type="SAM" id="MobiDB-lite"/>
    </source>
</evidence>